<dbReference type="Gene3D" id="2.60.120.650">
    <property type="entry name" value="Cupin"/>
    <property type="match status" value="1"/>
</dbReference>
<dbReference type="SMART" id="SM00558">
    <property type="entry name" value="JmjC"/>
    <property type="match status" value="1"/>
</dbReference>
<feature type="domain" description="JmjC" evidence="2">
    <location>
        <begin position="259"/>
        <end position="431"/>
    </location>
</feature>
<evidence type="ECO:0000313" key="3">
    <source>
        <dbReference type="EMBL" id="RPB07967.1"/>
    </source>
</evidence>
<dbReference type="AlphaFoldDB" id="A0A3N4KBS9"/>
<feature type="non-terminal residue" evidence="3">
    <location>
        <position position="454"/>
    </location>
</feature>
<evidence type="ECO:0000259" key="2">
    <source>
        <dbReference type="PROSITE" id="PS51184"/>
    </source>
</evidence>
<keyword evidence="4" id="KW-1185">Reference proteome</keyword>
<reference evidence="3 4" key="1">
    <citation type="journal article" date="2018" name="Nat. Ecol. Evol.">
        <title>Pezizomycetes genomes reveal the molecular basis of ectomycorrhizal truffle lifestyle.</title>
        <authorList>
            <person name="Murat C."/>
            <person name="Payen T."/>
            <person name="Noel B."/>
            <person name="Kuo A."/>
            <person name="Morin E."/>
            <person name="Chen J."/>
            <person name="Kohler A."/>
            <person name="Krizsan K."/>
            <person name="Balestrini R."/>
            <person name="Da Silva C."/>
            <person name="Montanini B."/>
            <person name="Hainaut M."/>
            <person name="Levati E."/>
            <person name="Barry K.W."/>
            <person name="Belfiori B."/>
            <person name="Cichocki N."/>
            <person name="Clum A."/>
            <person name="Dockter R.B."/>
            <person name="Fauchery L."/>
            <person name="Guy J."/>
            <person name="Iotti M."/>
            <person name="Le Tacon F."/>
            <person name="Lindquist E.A."/>
            <person name="Lipzen A."/>
            <person name="Malagnac F."/>
            <person name="Mello A."/>
            <person name="Molinier V."/>
            <person name="Miyauchi S."/>
            <person name="Poulain J."/>
            <person name="Riccioni C."/>
            <person name="Rubini A."/>
            <person name="Sitrit Y."/>
            <person name="Splivallo R."/>
            <person name="Traeger S."/>
            <person name="Wang M."/>
            <person name="Zifcakova L."/>
            <person name="Wipf D."/>
            <person name="Zambonelli A."/>
            <person name="Paolocci F."/>
            <person name="Nowrousian M."/>
            <person name="Ottonello S."/>
            <person name="Baldrian P."/>
            <person name="Spatafora J.W."/>
            <person name="Henrissat B."/>
            <person name="Nagy L.G."/>
            <person name="Aury J.M."/>
            <person name="Wincker P."/>
            <person name="Grigoriev I.V."/>
            <person name="Bonfante P."/>
            <person name="Martin F.M."/>
        </authorList>
    </citation>
    <scope>NUCLEOTIDE SEQUENCE [LARGE SCALE GENOMIC DNA]</scope>
    <source>
        <strain evidence="3 4">CCBAS932</strain>
    </source>
</reference>
<dbReference type="GO" id="GO:0010468">
    <property type="term" value="P:regulation of gene expression"/>
    <property type="evidence" value="ECO:0007669"/>
    <property type="project" value="TreeGrafter"/>
</dbReference>
<dbReference type="GO" id="GO:0032454">
    <property type="term" value="F:histone H3K9 demethylase activity"/>
    <property type="evidence" value="ECO:0007669"/>
    <property type="project" value="TreeGrafter"/>
</dbReference>
<sequence length="454" mass="51127">DIPSKIKYDGITYEVLRPEQLGCDSKDIPLFGERRSKARAAKHKKNQRRRPEETEWENKRKSTIEERLFNRAFAGYSESDLMVTGDGLLLPRLPSWLNSTRETQHDGSPGVFICSPSKEDFNSRFLEILEALEPIGVEIGVAKIRVPDGWYIDEMGIPQVFSMDQRLPLHPESSSSIAPIYHVTSTPKTLVSGTDWLKDINLQLERERRIAARDPSIQVYGSLQEETMVARGRDWREILTGDKGGVSKYSSDNDATEALRSYLGLKDPRLTELPGNIVHDSKHKVTGIHTPYLYIGQAYTLFALHAEDYNAFSLNYQHLGAPKTWRVVCPRDFYLVEGFVDGVLHPSSSSGKEPAKCSQFVRHASLFLPKETLETAGARSIQFSQNPGELVVTWPLAYHQGWNEGVNVNEACGYGHKGWRKVFGSGEDDQSEHKVYRPCGSRCIGDNAPIILSF</sequence>
<protein>
    <submittedName>
        <fullName evidence="3">JmjC-domain-containing protein</fullName>
    </submittedName>
</protein>
<dbReference type="PANTHER" id="PTHR10694">
    <property type="entry name" value="LYSINE-SPECIFIC DEMETHYLASE"/>
    <property type="match status" value="1"/>
</dbReference>
<dbReference type="Pfam" id="PF02373">
    <property type="entry name" value="JmjC"/>
    <property type="match status" value="1"/>
</dbReference>
<feature type="region of interest" description="Disordered" evidence="1">
    <location>
        <begin position="32"/>
        <end position="58"/>
    </location>
</feature>
<dbReference type="PROSITE" id="PS51184">
    <property type="entry name" value="JMJC"/>
    <property type="match status" value="1"/>
</dbReference>
<accession>A0A3N4KBS9</accession>
<evidence type="ECO:0000256" key="1">
    <source>
        <dbReference type="SAM" id="MobiDB-lite"/>
    </source>
</evidence>
<organism evidence="3 4">
    <name type="scientific">Morchella conica CCBAS932</name>
    <dbReference type="NCBI Taxonomy" id="1392247"/>
    <lineage>
        <taxon>Eukaryota</taxon>
        <taxon>Fungi</taxon>
        <taxon>Dikarya</taxon>
        <taxon>Ascomycota</taxon>
        <taxon>Pezizomycotina</taxon>
        <taxon>Pezizomycetes</taxon>
        <taxon>Pezizales</taxon>
        <taxon>Morchellaceae</taxon>
        <taxon>Morchella</taxon>
    </lineage>
</organism>
<dbReference type="EMBL" id="ML119171">
    <property type="protein sequence ID" value="RPB07967.1"/>
    <property type="molecule type" value="Genomic_DNA"/>
</dbReference>
<feature type="compositionally biased region" description="Basic and acidic residues" evidence="1">
    <location>
        <begin position="49"/>
        <end position="58"/>
    </location>
</feature>
<dbReference type="InterPro" id="IPR003347">
    <property type="entry name" value="JmjC_dom"/>
</dbReference>
<dbReference type="SUPFAM" id="SSF51197">
    <property type="entry name" value="Clavaminate synthase-like"/>
    <property type="match status" value="1"/>
</dbReference>
<dbReference type="InParanoid" id="A0A3N4KBS9"/>
<dbReference type="OrthoDB" id="1678912at2759"/>
<gene>
    <name evidence="3" type="ORF">P167DRAFT_471644</name>
</gene>
<dbReference type="GO" id="GO:0051864">
    <property type="term" value="F:histone H3K36 demethylase activity"/>
    <property type="evidence" value="ECO:0007669"/>
    <property type="project" value="TreeGrafter"/>
</dbReference>
<dbReference type="STRING" id="1392247.A0A3N4KBS9"/>
<name>A0A3N4KBS9_9PEZI</name>
<feature type="non-terminal residue" evidence="3">
    <location>
        <position position="1"/>
    </location>
</feature>
<feature type="compositionally biased region" description="Basic residues" evidence="1">
    <location>
        <begin position="36"/>
        <end position="48"/>
    </location>
</feature>
<dbReference type="PANTHER" id="PTHR10694:SF7">
    <property type="entry name" value="[HISTONE H3]-TRIMETHYL-L-LYSINE(9) DEMETHYLASE"/>
    <property type="match status" value="1"/>
</dbReference>
<proteinExistence type="predicted"/>
<dbReference type="Proteomes" id="UP000277580">
    <property type="component" value="Unassembled WGS sequence"/>
</dbReference>
<evidence type="ECO:0000313" key="4">
    <source>
        <dbReference type="Proteomes" id="UP000277580"/>
    </source>
</evidence>
<dbReference type="GO" id="GO:0000785">
    <property type="term" value="C:chromatin"/>
    <property type="evidence" value="ECO:0007669"/>
    <property type="project" value="TreeGrafter"/>
</dbReference>
<dbReference type="GO" id="GO:0005634">
    <property type="term" value="C:nucleus"/>
    <property type="evidence" value="ECO:0007669"/>
    <property type="project" value="TreeGrafter"/>
</dbReference>